<dbReference type="OrthoDB" id="425619at2759"/>
<dbReference type="AlphaFoldDB" id="A0A9C6SE47"/>
<reference evidence="2" key="1">
    <citation type="submission" date="2025-08" db="UniProtKB">
        <authorList>
            <consortium name="RefSeq"/>
        </authorList>
    </citation>
    <scope>IDENTIFICATION</scope>
</reference>
<organism evidence="1 2">
    <name type="scientific">Bombus terrestris</name>
    <name type="common">Buff-tailed bumblebee</name>
    <name type="synonym">Apis terrestris</name>
    <dbReference type="NCBI Taxonomy" id="30195"/>
    <lineage>
        <taxon>Eukaryota</taxon>
        <taxon>Metazoa</taxon>
        <taxon>Ecdysozoa</taxon>
        <taxon>Arthropoda</taxon>
        <taxon>Hexapoda</taxon>
        <taxon>Insecta</taxon>
        <taxon>Pterygota</taxon>
        <taxon>Neoptera</taxon>
        <taxon>Endopterygota</taxon>
        <taxon>Hymenoptera</taxon>
        <taxon>Apocrita</taxon>
        <taxon>Aculeata</taxon>
        <taxon>Apoidea</taxon>
        <taxon>Anthophila</taxon>
        <taxon>Apidae</taxon>
        <taxon>Bombus</taxon>
        <taxon>Bombus</taxon>
    </lineage>
</organism>
<gene>
    <name evidence="2" type="primary">LOC125384748</name>
</gene>
<dbReference type="Proteomes" id="UP000835206">
    <property type="component" value="Chromosome 3"/>
</dbReference>
<evidence type="ECO:0000313" key="1">
    <source>
        <dbReference type="Proteomes" id="UP000835206"/>
    </source>
</evidence>
<evidence type="ECO:0000313" key="2">
    <source>
        <dbReference type="RefSeq" id="XP_048260557.1"/>
    </source>
</evidence>
<sequence>MDTDEQLARFVDKAMVLHASLPQKMGSFANCTTRFDGTRSEDELLAFINTVKLYKDLEKISDEVALQELHLTLYGEAATWWQEVKGDIHVWSEALKMLKLKFMPKKPAYEIYAALFAVKQDDYIPTEMFIQQKRALLAELPRPHPEDVQIDMIYSLLKSRIRRKVPRESVVSFDQLIRAAQKVEHSKYKRRVKRFQKFEYKALRPVSSALLKCSDCGKSTKFDVKGNCCTCFSRRHKTSRRRKEILNVTPPQNFDQIHLSGFNPDINPFSI</sequence>
<dbReference type="GeneID" id="125384748"/>
<proteinExistence type="predicted"/>
<name>A0A9C6SE47_BOMTE</name>
<dbReference type="RefSeq" id="XP_048260557.1">
    <property type="nucleotide sequence ID" value="XM_048404600.1"/>
</dbReference>
<keyword evidence="1" id="KW-1185">Reference proteome</keyword>
<dbReference type="KEGG" id="bter:125384748"/>
<protein>
    <submittedName>
        <fullName evidence="2">Activity-regulated cytoskeleton associated protein 2-like</fullName>
    </submittedName>
</protein>
<accession>A0A9C6SE47</accession>